<dbReference type="Gene3D" id="1.10.150.20">
    <property type="entry name" value="5' to 3' exonuclease, C-terminal subdomain"/>
    <property type="match status" value="1"/>
</dbReference>
<evidence type="ECO:0000256" key="2">
    <source>
        <dbReference type="ARBA" id="ARBA00022705"/>
    </source>
</evidence>
<dbReference type="InterPro" id="IPR028207">
    <property type="entry name" value="DNA_pol_B_palm_palm"/>
</dbReference>
<dbReference type="InterPro" id="IPR002054">
    <property type="entry name" value="DNA-dir_DNA_pol_X"/>
</dbReference>
<dbReference type="InterPro" id="IPR022312">
    <property type="entry name" value="DNA_pol_X"/>
</dbReference>
<dbReference type="PRINTS" id="PR00869">
    <property type="entry name" value="DNAPOLX"/>
</dbReference>
<evidence type="ECO:0000313" key="6">
    <source>
        <dbReference type="Proteomes" id="UP001465976"/>
    </source>
</evidence>
<name>A0ABR3FTW1_9AGAR</name>
<dbReference type="SUPFAM" id="SSF47802">
    <property type="entry name" value="DNA polymerase beta, N-terminal domain-like"/>
    <property type="match status" value="1"/>
</dbReference>
<dbReference type="InterPro" id="IPR037160">
    <property type="entry name" value="DNA_Pol_thumb_sf"/>
</dbReference>
<dbReference type="InterPro" id="IPR010996">
    <property type="entry name" value="HHH_MUS81"/>
</dbReference>
<dbReference type="Proteomes" id="UP001465976">
    <property type="component" value="Unassembled WGS sequence"/>
</dbReference>
<dbReference type="SMART" id="SM00483">
    <property type="entry name" value="POLXc"/>
    <property type="match status" value="1"/>
</dbReference>
<dbReference type="Pfam" id="PF14792">
    <property type="entry name" value="DNA_pol_B_palm"/>
    <property type="match status" value="1"/>
</dbReference>
<feature type="region of interest" description="Disordered" evidence="3">
    <location>
        <begin position="1"/>
        <end position="31"/>
    </location>
</feature>
<evidence type="ECO:0000256" key="3">
    <source>
        <dbReference type="SAM" id="MobiDB-lite"/>
    </source>
</evidence>
<evidence type="ECO:0000256" key="1">
    <source>
        <dbReference type="ARBA" id="ARBA00022634"/>
    </source>
</evidence>
<proteinExistence type="predicted"/>
<dbReference type="SUPFAM" id="SSF81301">
    <property type="entry name" value="Nucleotidyltransferase"/>
    <property type="match status" value="1"/>
</dbReference>
<keyword evidence="2" id="KW-0235">DNA replication</keyword>
<dbReference type="EMBL" id="JBAHYK010000078">
    <property type="protein sequence ID" value="KAL0578921.1"/>
    <property type="molecule type" value="Genomic_DNA"/>
</dbReference>
<evidence type="ECO:0000259" key="4">
    <source>
        <dbReference type="SMART" id="SM00483"/>
    </source>
</evidence>
<dbReference type="InterPro" id="IPR043519">
    <property type="entry name" value="NT_sf"/>
</dbReference>
<reference evidence="5 6" key="1">
    <citation type="submission" date="2024-02" db="EMBL/GenBank/DDBJ databases">
        <title>A draft genome for the cacao thread blight pathogen Marasmius crinis-equi.</title>
        <authorList>
            <person name="Cohen S.P."/>
            <person name="Baruah I.K."/>
            <person name="Amoako-Attah I."/>
            <person name="Bukari Y."/>
            <person name="Meinhardt L.W."/>
            <person name="Bailey B.A."/>
        </authorList>
    </citation>
    <scope>NUCLEOTIDE SEQUENCE [LARGE SCALE GENOMIC DNA]</scope>
    <source>
        <strain evidence="5 6">GH-76</strain>
    </source>
</reference>
<comment type="caution">
    <text evidence="5">The sequence shown here is derived from an EMBL/GenBank/DDBJ whole genome shotgun (WGS) entry which is preliminary data.</text>
</comment>
<dbReference type="Gene3D" id="1.10.150.110">
    <property type="entry name" value="DNA polymerase beta, N-terminal domain-like"/>
    <property type="match status" value="1"/>
</dbReference>
<evidence type="ECO:0000313" key="5">
    <source>
        <dbReference type="EMBL" id="KAL0578921.1"/>
    </source>
</evidence>
<keyword evidence="1" id="KW-0237">DNA synthesis</keyword>
<gene>
    <name evidence="5" type="ORF">V5O48_003069</name>
</gene>
<accession>A0ABR3FTW1</accession>
<dbReference type="SUPFAM" id="SSF81585">
    <property type="entry name" value="PsbU/PolX domain-like"/>
    <property type="match status" value="1"/>
</dbReference>
<keyword evidence="6" id="KW-1185">Reference proteome</keyword>
<dbReference type="PANTHER" id="PTHR11276">
    <property type="entry name" value="DNA POLYMERASE TYPE-X FAMILY MEMBER"/>
    <property type="match status" value="1"/>
</dbReference>
<feature type="compositionally biased region" description="Low complexity" evidence="3">
    <location>
        <begin position="1"/>
        <end position="19"/>
    </location>
</feature>
<sequence length="533" mass="60685">MPKRSISASQESSSSSSPEPARKRRRSISESSDHEIPINVFIVDAKLDPGEMAELVSQVEDSKFTELKLCGNVQDSDIIVTAVRMRKRLERHIDWKVAHQKSIVTVEWLRDSVAQRKLLPCVNYAALEELVKATAAHCPENICLTEEDCNHTDKRSDTPKFLLEPCPDGPESSKDPHPGLFQRYACIRHSPLVCANQDLVNQFSVLRRHRELEGWQVRALSYERTIAALKAYPHVITEDRLEEVARMPFIGEKTLFKIKEYLRTGHISEASTRSIDRLFKLHTEYLSETISADERYQSLCAFNTIYGIGPSTARNLYSMNLRTLEDLDRYHDVNPDPDLSTADKLAALPSVAHDTKLNLPQLTIPVGLVLRSDFSEKIPRDEVEEMRDVVMEELKALKSGCVSTITGGYRRGKPESNDVDIVISHGDLKSGGEQIKGLCKKLVKRLYEKGLVTHVMHLSSFREHNALRTSHWDSLEKSLTAFILPDNGKRTRRLHRRLDLIFAAPEVYWTAIVGWTGSKMFERDLRLYAKEEK</sequence>
<dbReference type="Pfam" id="PF14716">
    <property type="entry name" value="HHH_8"/>
    <property type="match status" value="1"/>
</dbReference>
<dbReference type="PANTHER" id="PTHR11276:SF28">
    <property type="entry name" value="DNA POLYMERASE LAMBDA"/>
    <property type="match status" value="1"/>
</dbReference>
<dbReference type="Gene3D" id="3.30.210.10">
    <property type="entry name" value="DNA polymerase, thumb domain"/>
    <property type="match status" value="1"/>
</dbReference>
<dbReference type="InterPro" id="IPR018944">
    <property type="entry name" value="DNA_pol_lambd_fingers_domain"/>
</dbReference>
<dbReference type="Gene3D" id="3.30.460.10">
    <property type="entry name" value="Beta Polymerase, domain 2"/>
    <property type="match status" value="1"/>
</dbReference>
<dbReference type="Pfam" id="PF10391">
    <property type="entry name" value="DNA_pol_lambd_f"/>
    <property type="match status" value="1"/>
</dbReference>
<organism evidence="5 6">
    <name type="scientific">Marasmius crinis-equi</name>
    <dbReference type="NCBI Taxonomy" id="585013"/>
    <lineage>
        <taxon>Eukaryota</taxon>
        <taxon>Fungi</taxon>
        <taxon>Dikarya</taxon>
        <taxon>Basidiomycota</taxon>
        <taxon>Agaricomycotina</taxon>
        <taxon>Agaricomycetes</taxon>
        <taxon>Agaricomycetidae</taxon>
        <taxon>Agaricales</taxon>
        <taxon>Marasmiineae</taxon>
        <taxon>Marasmiaceae</taxon>
        <taxon>Marasmius</taxon>
    </lineage>
</organism>
<feature type="domain" description="DNA-directed DNA polymerase X" evidence="4">
    <location>
        <begin position="194"/>
        <end position="533"/>
    </location>
</feature>
<dbReference type="InterPro" id="IPR027421">
    <property type="entry name" value="DNA_pol_lamdba_lyase_dom_sf"/>
</dbReference>
<protein>
    <recommendedName>
        <fullName evidence="4">DNA-directed DNA polymerase X domain-containing protein</fullName>
    </recommendedName>
</protein>